<accession>A0A094QDN5</accession>
<reference evidence="1" key="1">
    <citation type="submission" date="2014-06" db="EMBL/GenBank/DDBJ databases">
        <title>Key roles for freshwater Actinobacteria revealed by deep metagenomic sequencing.</title>
        <authorList>
            <person name="Ghai R."/>
            <person name="Mizuno C.M."/>
            <person name="Picazo A."/>
            <person name="Camacho A."/>
            <person name="Rodriguez-Valera F."/>
        </authorList>
    </citation>
    <scope>NUCLEOTIDE SEQUENCE</scope>
</reference>
<gene>
    <name evidence="1" type="ORF">GM51_1650</name>
</gene>
<dbReference type="EMBL" id="JNSL01000005">
    <property type="protein sequence ID" value="KGA21502.1"/>
    <property type="molecule type" value="Genomic_DNA"/>
</dbReference>
<protein>
    <submittedName>
        <fullName evidence="1">Uncharacterized protein</fullName>
    </submittedName>
</protein>
<comment type="caution">
    <text evidence="1">The sequence shown here is derived from an EMBL/GenBank/DDBJ whole genome shotgun (WGS) entry which is preliminary data.</text>
</comment>
<name>A0A094QDN5_9ZZZZ</name>
<dbReference type="InterPro" id="IPR006521">
    <property type="entry name" value="Tail_protein_I"/>
</dbReference>
<dbReference type="Pfam" id="PF09684">
    <property type="entry name" value="Tail_P2_I"/>
    <property type="match status" value="1"/>
</dbReference>
<proteinExistence type="predicted"/>
<dbReference type="AlphaFoldDB" id="A0A094QDN5"/>
<sequence length="173" mass="19142">MTRRRGWLVRRLPVGMQEDRTMTGLVAILEEVAETVQQQADQIPFLADPSVAPEFLLSWLGRFVDAPGSENLPEVHRRDLLRETGSLILRKGTRDYIFTLIEPYLVGPIDLLEDGGVFREGESGRCEGIIVVRATAIAHGSAVDLYKLVRSITPVHCQIRIEIAGQTVAPVAA</sequence>
<evidence type="ECO:0000313" key="1">
    <source>
        <dbReference type="EMBL" id="KGA21502.1"/>
    </source>
</evidence>
<organism evidence="1">
    <name type="scientific">freshwater metagenome</name>
    <dbReference type="NCBI Taxonomy" id="449393"/>
    <lineage>
        <taxon>unclassified sequences</taxon>
        <taxon>metagenomes</taxon>
        <taxon>ecological metagenomes</taxon>
    </lineage>
</organism>